<proteinExistence type="predicted"/>
<gene>
    <name evidence="2" type="ORF">C5Y98_04985</name>
</gene>
<feature type="signal peptide" evidence="1">
    <location>
        <begin position="1"/>
        <end position="23"/>
    </location>
</feature>
<organism evidence="2 3">
    <name type="scientific">Blastopirellula marina</name>
    <dbReference type="NCBI Taxonomy" id="124"/>
    <lineage>
        <taxon>Bacteria</taxon>
        <taxon>Pseudomonadati</taxon>
        <taxon>Planctomycetota</taxon>
        <taxon>Planctomycetia</taxon>
        <taxon>Pirellulales</taxon>
        <taxon>Pirellulaceae</taxon>
        <taxon>Blastopirellula</taxon>
    </lineage>
</organism>
<name>A0A2S8G942_9BACT</name>
<dbReference type="Proteomes" id="UP000239388">
    <property type="component" value="Unassembled WGS sequence"/>
</dbReference>
<reference evidence="2 3" key="1">
    <citation type="submission" date="2018-02" db="EMBL/GenBank/DDBJ databases">
        <title>Comparative genomes isolates from brazilian mangrove.</title>
        <authorList>
            <person name="Araujo J.E."/>
            <person name="Taketani R.G."/>
            <person name="Silva M.C.P."/>
            <person name="Loureco M.V."/>
            <person name="Andreote F.D."/>
        </authorList>
    </citation>
    <scope>NUCLEOTIDE SEQUENCE [LARGE SCALE GENOMIC DNA]</scope>
    <source>
        <strain evidence="2 3">NAP PRIS-MGV</strain>
    </source>
</reference>
<dbReference type="OrthoDB" id="223245at2"/>
<evidence type="ECO:0000256" key="1">
    <source>
        <dbReference type="SAM" id="SignalP"/>
    </source>
</evidence>
<protein>
    <submittedName>
        <fullName evidence="2">Uncharacterized protein</fullName>
    </submittedName>
</protein>
<comment type="caution">
    <text evidence="2">The sequence shown here is derived from an EMBL/GenBank/DDBJ whole genome shotgun (WGS) entry which is preliminary data.</text>
</comment>
<sequence length="512" mass="56468">MNSSLRLFFGSLAFVLTAVVSFAAPSDAAEAQIAAGTKLVAPQIPSKITGATRELNARMSQDIDPAKNAVVHFVQLFGEEVFVEQVRADSLKMLGIESLDPAAPRMVYLEAFARSKAAGDVKRLKAIAEAIQIEFSQAEGKPWKTDEFPLLADYLSQNKAQLDQLVAIANLPSYYAPILSVVDPPSLMSASFALEYRLPYLAQCLGKRALNRLAEGDFPGATTDLLAIHKLANLLANGSPLDVSGAKAHWVDAYAFSAELAMLQSGLLSTEQAQTYLAALEKLPRMPTAARAADIGERFTIRQEVEMLRDYDEALGSFFDWDLAEHKQDIAKLRAAKINWDLALKRADEVQNKTVAVLSQPDRDKQMQEIIQLDEAADTWIDELEEDETTLVEAITKDREGASQWFGESIALALRTNAWQRVHTDHRGSVRRDFTIVGLALVAYRQKHGAYPDKLTDLTPEILASLPVDAHSGKPFAYQQLPEGGVRLISWGANLIPNRGDFRDDDLYLDLK</sequence>
<evidence type="ECO:0000313" key="3">
    <source>
        <dbReference type="Proteomes" id="UP000239388"/>
    </source>
</evidence>
<dbReference type="AlphaFoldDB" id="A0A2S8G942"/>
<dbReference type="EMBL" id="PUIB01000007">
    <property type="protein sequence ID" value="PQO40937.1"/>
    <property type="molecule type" value="Genomic_DNA"/>
</dbReference>
<dbReference type="RefSeq" id="WP_105352168.1">
    <property type="nucleotide sequence ID" value="NZ_PUIB01000007.1"/>
</dbReference>
<evidence type="ECO:0000313" key="2">
    <source>
        <dbReference type="EMBL" id="PQO40937.1"/>
    </source>
</evidence>
<feature type="chain" id="PRO_5015454617" evidence="1">
    <location>
        <begin position="24"/>
        <end position="512"/>
    </location>
</feature>
<keyword evidence="1" id="KW-0732">Signal</keyword>
<accession>A0A2S8G942</accession>